<keyword evidence="3" id="KW-1185">Reference proteome</keyword>
<accession>A0ABV5YXR0</accession>
<evidence type="ECO:0008006" key="4">
    <source>
        <dbReference type="Google" id="ProtNLM"/>
    </source>
</evidence>
<reference evidence="2 3" key="1">
    <citation type="submission" date="2024-09" db="EMBL/GenBank/DDBJ databases">
        <authorList>
            <person name="Sun Q."/>
            <person name="Mori K."/>
        </authorList>
    </citation>
    <scope>NUCLEOTIDE SEQUENCE [LARGE SCALE GENOMIC DNA]</scope>
    <source>
        <strain evidence="2 3">TBRC 0563</strain>
    </source>
</reference>
<name>A0ABV5YXR0_9ACTN</name>
<feature type="transmembrane region" description="Helical" evidence="1">
    <location>
        <begin position="6"/>
        <end position="26"/>
    </location>
</feature>
<keyword evidence="1" id="KW-1133">Transmembrane helix</keyword>
<protein>
    <recommendedName>
        <fullName evidence="4">Transposase</fullName>
    </recommendedName>
</protein>
<sequence>MPIVGGAVTALTLVYFLTCTASRLLPRWRANTERKRPARRLGRHHRRADATFLDRVRRLFPEFGDVCGVVDGVAFTMGTVRRALRPRGRVWVVPLPAALPRIRIKRDRSQAELGEGLLAIGEIGYGYASSGVLPEGRQPSQR</sequence>
<evidence type="ECO:0000313" key="3">
    <source>
        <dbReference type="Proteomes" id="UP001589627"/>
    </source>
</evidence>
<evidence type="ECO:0000313" key="2">
    <source>
        <dbReference type="EMBL" id="MFB9839861.1"/>
    </source>
</evidence>
<proteinExistence type="predicted"/>
<dbReference type="RefSeq" id="WP_378213055.1">
    <property type="nucleotide sequence ID" value="NZ_JBHLZP010000835.1"/>
</dbReference>
<keyword evidence="1" id="KW-0472">Membrane</keyword>
<evidence type="ECO:0000256" key="1">
    <source>
        <dbReference type="SAM" id="Phobius"/>
    </source>
</evidence>
<gene>
    <name evidence="2" type="ORF">ACFFNX_47715</name>
</gene>
<comment type="caution">
    <text evidence="2">The sequence shown here is derived from an EMBL/GenBank/DDBJ whole genome shotgun (WGS) entry which is preliminary data.</text>
</comment>
<keyword evidence="1" id="KW-0812">Transmembrane</keyword>
<dbReference type="Proteomes" id="UP001589627">
    <property type="component" value="Unassembled WGS sequence"/>
</dbReference>
<organism evidence="2 3">
    <name type="scientific">Actinoallomurus acaciae</name>
    <dbReference type="NCBI Taxonomy" id="502577"/>
    <lineage>
        <taxon>Bacteria</taxon>
        <taxon>Bacillati</taxon>
        <taxon>Actinomycetota</taxon>
        <taxon>Actinomycetes</taxon>
        <taxon>Streptosporangiales</taxon>
        <taxon>Thermomonosporaceae</taxon>
        <taxon>Actinoallomurus</taxon>
    </lineage>
</organism>
<dbReference type="EMBL" id="JBHLZP010000835">
    <property type="protein sequence ID" value="MFB9839861.1"/>
    <property type="molecule type" value="Genomic_DNA"/>
</dbReference>